<evidence type="ECO:0000313" key="3">
    <source>
        <dbReference type="EMBL" id="GAQ80108.1"/>
    </source>
</evidence>
<sequence length="363" mass="39869">MPTGQGDVPPRHVKGNHRPPAMSPLAFLTNPATPGRKTERHRKARLAALGAGALLAIYALLLQFDMAPAWLGGGANSVSAVAPRSCGGHHQGPAVGSEYFHNRTVLYDSLSGPQEYSFLSSGKTSQSLKVSDLFEEKDGKLVPILKEQKVAVRANVLHVDRKEAHQMYQTVKRILSRYGFGDTAVWYQDPDMYHMSLWHASHHLDPVPASPREVGLEIVGVTQVTHKACPLRVSLDRVVLTSTGVVLGLWQLLSGTEPFDLRQQLRKNLPRSPETQLYDPVMLHTSFARILKGPDSRKGVGNESGNMASVLREAAEELDKELCGTQTTLSTLLYVEEWDLLALALDGRITPRLLPLRCGEPIT</sequence>
<reference evidence="3 4" key="1">
    <citation type="journal article" date="2014" name="Nat. Commun.">
        <title>Klebsormidium flaccidum genome reveals primary factors for plant terrestrial adaptation.</title>
        <authorList>
            <person name="Hori K."/>
            <person name="Maruyama F."/>
            <person name="Fujisawa T."/>
            <person name="Togashi T."/>
            <person name="Yamamoto N."/>
            <person name="Seo M."/>
            <person name="Sato S."/>
            <person name="Yamada T."/>
            <person name="Mori H."/>
            <person name="Tajima N."/>
            <person name="Moriyama T."/>
            <person name="Ikeuchi M."/>
            <person name="Watanabe M."/>
            <person name="Wada H."/>
            <person name="Kobayashi K."/>
            <person name="Saito M."/>
            <person name="Masuda T."/>
            <person name="Sasaki-Sekimoto Y."/>
            <person name="Mashiguchi K."/>
            <person name="Awai K."/>
            <person name="Shimojima M."/>
            <person name="Masuda S."/>
            <person name="Iwai M."/>
            <person name="Nobusawa T."/>
            <person name="Narise T."/>
            <person name="Kondo S."/>
            <person name="Saito H."/>
            <person name="Sato R."/>
            <person name="Murakawa M."/>
            <person name="Ihara Y."/>
            <person name="Oshima-Yamada Y."/>
            <person name="Ohtaka K."/>
            <person name="Satoh M."/>
            <person name="Sonobe K."/>
            <person name="Ishii M."/>
            <person name="Ohtani R."/>
            <person name="Kanamori-Sato M."/>
            <person name="Honoki R."/>
            <person name="Miyazaki D."/>
            <person name="Mochizuki H."/>
            <person name="Umetsu J."/>
            <person name="Higashi K."/>
            <person name="Shibata D."/>
            <person name="Kamiya Y."/>
            <person name="Sato N."/>
            <person name="Nakamura Y."/>
            <person name="Tabata S."/>
            <person name="Ida S."/>
            <person name="Kurokawa K."/>
            <person name="Ohta H."/>
        </authorList>
    </citation>
    <scope>NUCLEOTIDE SEQUENCE [LARGE SCALE GENOMIC DNA]</scope>
    <source>
        <strain evidence="3 4">NIES-2285</strain>
    </source>
</reference>
<organism evidence="3 4">
    <name type="scientific">Klebsormidium nitens</name>
    <name type="common">Green alga</name>
    <name type="synonym">Ulothrix nitens</name>
    <dbReference type="NCBI Taxonomy" id="105231"/>
    <lineage>
        <taxon>Eukaryota</taxon>
        <taxon>Viridiplantae</taxon>
        <taxon>Streptophyta</taxon>
        <taxon>Klebsormidiophyceae</taxon>
        <taxon>Klebsormidiales</taxon>
        <taxon>Klebsormidiaceae</taxon>
        <taxon>Klebsormidium</taxon>
    </lineage>
</organism>
<name>A0A1Y1HW85_KLENI</name>
<feature type="region of interest" description="Disordered" evidence="1">
    <location>
        <begin position="1"/>
        <end position="36"/>
    </location>
</feature>
<protein>
    <submittedName>
        <fullName evidence="3">Uncharacterized protein</fullName>
    </submittedName>
</protein>
<feature type="transmembrane region" description="Helical" evidence="2">
    <location>
        <begin position="46"/>
        <end position="64"/>
    </location>
</feature>
<keyword evidence="4" id="KW-1185">Reference proteome</keyword>
<keyword evidence="2" id="KW-0472">Membrane</keyword>
<dbReference type="STRING" id="105231.A0A1Y1HW85"/>
<accession>A0A1Y1HW85</accession>
<dbReference type="AlphaFoldDB" id="A0A1Y1HW85"/>
<dbReference type="OMA" id="IYHFSMF"/>
<dbReference type="OrthoDB" id="119121at2759"/>
<evidence type="ECO:0000256" key="1">
    <source>
        <dbReference type="SAM" id="MobiDB-lite"/>
    </source>
</evidence>
<proteinExistence type="predicted"/>
<dbReference type="Proteomes" id="UP000054558">
    <property type="component" value="Unassembled WGS sequence"/>
</dbReference>
<dbReference type="PANTHER" id="PTHR37204">
    <property type="entry name" value="TRANSMEMBRANE PROTEIN"/>
    <property type="match status" value="1"/>
</dbReference>
<evidence type="ECO:0000256" key="2">
    <source>
        <dbReference type="SAM" id="Phobius"/>
    </source>
</evidence>
<dbReference type="PANTHER" id="PTHR37204:SF1">
    <property type="entry name" value="TRANSMEMBRANE PROTEIN"/>
    <property type="match status" value="1"/>
</dbReference>
<gene>
    <name evidence="3" type="ORF">KFL_000460190</name>
</gene>
<keyword evidence="2" id="KW-1133">Transmembrane helix</keyword>
<evidence type="ECO:0000313" key="4">
    <source>
        <dbReference type="Proteomes" id="UP000054558"/>
    </source>
</evidence>
<keyword evidence="2" id="KW-0812">Transmembrane</keyword>
<dbReference type="EMBL" id="DF236995">
    <property type="protein sequence ID" value="GAQ80108.1"/>
    <property type="molecule type" value="Genomic_DNA"/>
</dbReference>